<feature type="region of interest" description="Disordered" evidence="1">
    <location>
        <begin position="1"/>
        <end position="34"/>
    </location>
</feature>
<feature type="compositionally biased region" description="Low complexity" evidence="1">
    <location>
        <begin position="88"/>
        <end position="100"/>
    </location>
</feature>
<keyword evidence="2" id="KW-1133">Transmembrane helix</keyword>
<proteinExistence type="predicted"/>
<protein>
    <submittedName>
        <fullName evidence="4">Septum formation initiator</fullName>
    </submittedName>
</protein>
<evidence type="ECO:0000259" key="3">
    <source>
        <dbReference type="Pfam" id="PF07811"/>
    </source>
</evidence>
<name>A0A919EJJ6_STRFL</name>
<dbReference type="AlphaFoldDB" id="A0A919EJJ6"/>
<dbReference type="EMBL" id="BNBE01000001">
    <property type="protein sequence ID" value="GHF86998.1"/>
    <property type="molecule type" value="Genomic_DNA"/>
</dbReference>
<comment type="caution">
    <text evidence="4">The sequence shown here is derived from an EMBL/GenBank/DDBJ whole genome shotgun (WGS) entry which is preliminary data.</text>
</comment>
<feature type="region of interest" description="Disordered" evidence="1">
    <location>
        <begin position="72"/>
        <end position="115"/>
    </location>
</feature>
<sequence length="152" mass="15765">MKLTRVWPGRARPGGTGLRGDAPRSRTPARSGRRDRGQVALEYLGFLPVLLLVGLAGLQLGLASYAAQQAGTAARAAARAESDDDEATSGGAAARAATSGWLDVTPGDPESSDGQVSVTVTVDIPQVVPFWSFDPVRRTATMPLPATPEEGP</sequence>
<keyword evidence="5" id="KW-1185">Reference proteome</keyword>
<evidence type="ECO:0000256" key="1">
    <source>
        <dbReference type="SAM" id="MobiDB-lite"/>
    </source>
</evidence>
<keyword evidence="2" id="KW-0472">Membrane</keyword>
<reference evidence="4" key="1">
    <citation type="journal article" date="2014" name="Int. J. Syst. Evol. Microbiol.">
        <title>Complete genome sequence of Corynebacterium casei LMG S-19264T (=DSM 44701T), isolated from a smear-ripened cheese.</title>
        <authorList>
            <consortium name="US DOE Joint Genome Institute (JGI-PGF)"/>
            <person name="Walter F."/>
            <person name="Albersmeier A."/>
            <person name="Kalinowski J."/>
            <person name="Ruckert C."/>
        </authorList>
    </citation>
    <scope>NUCLEOTIDE SEQUENCE</scope>
    <source>
        <strain evidence="4">JCM 4122</strain>
    </source>
</reference>
<gene>
    <name evidence="4" type="ORF">GCM10017667_14390</name>
</gene>
<dbReference type="InterPro" id="IPR012495">
    <property type="entry name" value="TadE-like_dom"/>
</dbReference>
<feature type="transmembrane region" description="Helical" evidence="2">
    <location>
        <begin position="40"/>
        <end position="62"/>
    </location>
</feature>
<evidence type="ECO:0000313" key="4">
    <source>
        <dbReference type="EMBL" id="GHF86998.1"/>
    </source>
</evidence>
<dbReference type="RefSeq" id="WP_268982954.1">
    <property type="nucleotide sequence ID" value="NZ_BNBE01000001.1"/>
</dbReference>
<dbReference type="Pfam" id="PF07811">
    <property type="entry name" value="TadE"/>
    <property type="match status" value="1"/>
</dbReference>
<reference evidence="4" key="2">
    <citation type="submission" date="2020-09" db="EMBL/GenBank/DDBJ databases">
        <authorList>
            <person name="Sun Q."/>
            <person name="Ohkuma M."/>
        </authorList>
    </citation>
    <scope>NUCLEOTIDE SEQUENCE</scope>
    <source>
        <strain evidence="4">JCM 4122</strain>
    </source>
</reference>
<dbReference type="Proteomes" id="UP000632849">
    <property type="component" value="Unassembled WGS sequence"/>
</dbReference>
<keyword evidence="2" id="KW-0812">Transmembrane</keyword>
<organism evidence="4 5">
    <name type="scientific">Streptomyces filamentosus</name>
    <name type="common">Streptomyces roseosporus</name>
    <dbReference type="NCBI Taxonomy" id="67294"/>
    <lineage>
        <taxon>Bacteria</taxon>
        <taxon>Bacillati</taxon>
        <taxon>Actinomycetota</taxon>
        <taxon>Actinomycetes</taxon>
        <taxon>Kitasatosporales</taxon>
        <taxon>Streptomycetaceae</taxon>
        <taxon>Streptomyces</taxon>
    </lineage>
</organism>
<evidence type="ECO:0000313" key="5">
    <source>
        <dbReference type="Proteomes" id="UP000632849"/>
    </source>
</evidence>
<evidence type="ECO:0000256" key="2">
    <source>
        <dbReference type="SAM" id="Phobius"/>
    </source>
</evidence>
<accession>A0A919EJJ6</accession>
<feature type="domain" description="TadE-like" evidence="3">
    <location>
        <begin position="37"/>
        <end position="79"/>
    </location>
</feature>